<accession>A0A4Y2VH08</accession>
<sequence>MVSSFPAMLVLWLRREFYRGKYGMTDSSQAWTPDPGNKLGDHFGDESMIPENATHFLISPLGKKIRLN</sequence>
<keyword evidence="2" id="KW-1185">Reference proteome</keyword>
<feature type="non-terminal residue" evidence="1">
    <location>
        <position position="68"/>
    </location>
</feature>
<name>A0A4Y2VH08_ARAVE</name>
<evidence type="ECO:0000313" key="2">
    <source>
        <dbReference type="Proteomes" id="UP000499080"/>
    </source>
</evidence>
<dbReference type="EMBL" id="BGPR01046070">
    <property type="protein sequence ID" value="GBO23017.1"/>
    <property type="molecule type" value="Genomic_DNA"/>
</dbReference>
<comment type="caution">
    <text evidence="1">The sequence shown here is derived from an EMBL/GenBank/DDBJ whole genome shotgun (WGS) entry which is preliminary data.</text>
</comment>
<dbReference type="AlphaFoldDB" id="A0A4Y2VH08"/>
<gene>
    <name evidence="1" type="ORF">AVEN_167194_1</name>
</gene>
<organism evidence="1 2">
    <name type="scientific">Araneus ventricosus</name>
    <name type="common">Orbweaver spider</name>
    <name type="synonym">Epeira ventricosa</name>
    <dbReference type="NCBI Taxonomy" id="182803"/>
    <lineage>
        <taxon>Eukaryota</taxon>
        <taxon>Metazoa</taxon>
        <taxon>Ecdysozoa</taxon>
        <taxon>Arthropoda</taxon>
        <taxon>Chelicerata</taxon>
        <taxon>Arachnida</taxon>
        <taxon>Araneae</taxon>
        <taxon>Araneomorphae</taxon>
        <taxon>Entelegynae</taxon>
        <taxon>Araneoidea</taxon>
        <taxon>Araneidae</taxon>
        <taxon>Araneus</taxon>
    </lineage>
</organism>
<dbReference type="OrthoDB" id="5326588at2759"/>
<protein>
    <submittedName>
        <fullName evidence="1">Uncharacterized protein</fullName>
    </submittedName>
</protein>
<reference evidence="1 2" key="1">
    <citation type="journal article" date="2019" name="Sci. Rep.">
        <title>Orb-weaving spider Araneus ventricosus genome elucidates the spidroin gene catalogue.</title>
        <authorList>
            <person name="Kono N."/>
            <person name="Nakamura H."/>
            <person name="Ohtoshi R."/>
            <person name="Moran D.A.P."/>
            <person name="Shinohara A."/>
            <person name="Yoshida Y."/>
            <person name="Fujiwara M."/>
            <person name="Mori M."/>
            <person name="Tomita M."/>
            <person name="Arakawa K."/>
        </authorList>
    </citation>
    <scope>NUCLEOTIDE SEQUENCE [LARGE SCALE GENOMIC DNA]</scope>
</reference>
<proteinExistence type="predicted"/>
<dbReference type="Proteomes" id="UP000499080">
    <property type="component" value="Unassembled WGS sequence"/>
</dbReference>
<evidence type="ECO:0000313" key="1">
    <source>
        <dbReference type="EMBL" id="GBO23017.1"/>
    </source>
</evidence>